<dbReference type="PRINTS" id="PR00364">
    <property type="entry name" value="DISEASERSIST"/>
</dbReference>
<dbReference type="Pfam" id="PF13191">
    <property type="entry name" value="AAA_16"/>
    <property type="match status" value="1"/>
</dbReference>
<dbReference type="AlphaFoldDB" id="A0A558CMB8"/>
<keyword evidence="3" id="KW-1185">Reference proteome</keyword>
<dbReference type="InterPro" id="IPR041664">
    <property type="entry name" value="AAA_16"/>
</dbReference>
<dbReference type="SMART" id="SM00028">
    <property type="entry name" value="TPR"/>
    <property type="match status" value="5"/>
</dbReference>
<dbReference type="RefSeq" id="WP_144589144.1">
    <property type="nucleotide sequence ID" value="NZ_VJWX01000147.1"/>
</dbReference>
<reference evidence="2 3" key="1">
    <citation type="submission" date="2019-07" db="EMBL/GenBank/DDBJ databases">
        <authorList>
            <person name="Duangmal K."/>
            <person name="Teo W.F.A."/>
        </authorList>
    </citation>
    <scope>NUCLEOTIDE SEQUENCE [LARGE SCALE GENOMIC DNA]</scope>
    <source>
        <strain evidence="2 3">TBRC 6029</strain>
    </source>
</reference>
<gene>
    <name evidence="2" type="ORF">FNH05_16460</name>
</gene>
<dbReference type="Gene3D" id="3.40.50.300">
    <property type="entry name" value="P-loop containing nucleotide triphosphate hydrolases"/>
    <property type="match status" value="1"/>
</dbReference>
<dbReference type="PANTHER" id="PTHR47691">
    <property type="entry name" value="REGULATOR-RELATED"/>
    <property type="match status" value="1"/>
</dbReference>
<dbReference type="Proteomes" id="UP000320011">
    <property type="component" value="Unassembled WGS sequence"/>
</dbReference>
<dbReference type="PANTHER" id="PTHR47691:SF3">
    <property type="entry name" value="HTH-TYPE TRANSCRIPTIONAL REGULATOR RV0890C-RELATED"/>
    <property type="match status" value="1"/>
</dbReference>
<reference evidence="2 3" key="2">
    <citation type="submission" date="2019-08" db="EMBL/GenBank/DDBJ databases">
        <title>Amycolatopsis acidicola sp. nov., isolated from peat swamp forest soil.</title>
        <authorList>
            <person name="Srisuk N."/>
        </authorList>
    </citation>
    <scope>NUCLEOTIDE SEQUENCE [LARGE SCALE GENOMIC DNA]</scope>
    <source>
        <strain evidence="2 3">TBRC 6029</strain>
    </source>
</reference>
<accession>A0A558CMB8</accession>
<dbReference type="Pfam" id="PF13424">
    <property type="entry name" value="TPR_12"/>
    <property type="match status" value="1"/>
</dbReference>
<protein>
    <submittedName>
        <fullName evidence="2">Tetratricopeptide repeat protein</fullName>
    </submittedName>
</protein>
<dbReference type="InterPro" id="IPR027417">
    <property type="entry name" value="P-loop_NTPase"/>
</dbReference>
<dbReference type="InterPro" id="IPR001387">
    <property type="entry name" value="Cro/C1-type_HTH"/>
</dbReference>
<dbReference type="Gene3D" id="1.25.40.10">
    <property type="entry name" value="Tetratricopeptide repeat domain"/>
    <property type="match status" value="2"/>
</dbReference>
<dbReference type="SUPFAM" id="SSF52540">
    <property type="entry name" value="P-loop containing nucleoside triphosphate hydrolases"/>
    <property type="match status" value="1"/>
</dbReference>
<dbReference type="GO" id="GO:0003677">
    <property type="term" value="F:DNA binding"/>
    <property type="evidence" value="ECO:0007669"/>
    <property type="project" value="InterPro"/>
</dbReference>
<proteinExistence type="predicted"/>
<dbReference type="SMART" id="SM00382">
    <property type="entry name" value="AAA"/>
    <property type="match status" value="1"/>
</dbReference>
<dbReference type="Gene3D" id="1.10.260.40">
    <property type="entry name" value="lambda repressor-like DNA-binding domains"/>
    <property type="match status" value="1"/>
</dbReference>
<organism evidence="2 3">
    <name type="scientific">Amycolatopsis rhizosphaerae</name>
    <dbReference type="NCBI Taxonomy" id="2053003"/>
    <lineage>
        <taxon>Bacteria</taxon>
        <taxon>Bacillati</taxon>
        <taxon>Actinomycetota</taxon>
        <taxon>Actinomycetes</taxon>
        <taxon>Pseudonocardiales</taxon>
        <taxon>Pseudonocardiaceae</taxon>
        <taxon>Amycolatopsis</taxon>
    </lineage>
</organism>
<evidence type="ECO:0000313" key="3">
    <source>
        <dbReference type="Proteomes" id="UP000320011"/>
    </source>
</evidence>
<dbReference type="EMBL" id="VJWX01000147">
    <property type="protein sequence ID" value="TVT49898.1"/>
    <property type="molecule type" value="Genomic_DNA"/>
</dbReference>
<name>A0A558CMB8_9PSEU</name>
<evidence type="ECO:0000313" key="2">
    <source>
        <dbReference type="EMBL" id="TVT49898.1"/>
    </source>
</evidence>
<dbReference type="InterPro" id="IPR019734">
    <property type="entry name" value="TPR_rpt"/>
</dbReference>
<evidence type="ECO:0000259" key="1">
    <source>
        <dbReference type="PROSITE" id="PS50943"/>
    </source>
</evidence>
<dbReference type="InterPro" id="IPR003593">
    <property type="entry name" value="AAA+_ATPase"/>
</dbReference>
<dbReference type="SMART" id="SM00530">
    <property type="entry name" value="HTH_XRE"/>
    <property type="match status" value="1"/>
</dbReference>
<dbReference type="Pfam" id="PF13560">
    <property type="entry name" value="HTH_31"/>
    <property type="match status" value="1"/>
</dbReference>
<dbReference type="OrthoDB" id="7628974at2"/>
<dbReference type="InterPro" id="IPR010982">
    <property type="entry name" value="Lambda_DNA-bd_dom_sf"/>
</dbReference>
<comment type="caution">
    <text evidence="2">The sequence shown here is derived from an EMBL/GenBank/DDBJ whole genome shotgun (WGS) entry which is preliminary data.</text>
</comment>
<dbReference type="InterPro" id="IPR011990">
    <property type="entry name" value="TPR-like_helical_dom_sf"/>
</dbReference>
<feature type="domain" description="HTH cro/C1-type" evidence="1">
    <location>
        <begin position="20"/>
        <end position="75"/>
    </location>
</feature>
<sequence>MNATLAETATGGNSTFGELVLRHRRAAGLTQAALAGAAGLSIRALSDLERGRSRAAQRRSARALADALALTGEDRTFFLEAARQGRQRAGTAVRASGAPLALPPVVSRLVGRSVELNQLRQAAAAAREAESGVVVSLVGHPGVGKTALAAAAAHLLRPSFPDGVFALDLRGMDDEPVTPRAALDALLRALGVPSPQAPATVPQQEREFRSLLAGRRVLFVLDNAADETQVRPLLARVPGTLTLITCRRALAGLESGRWIWLDPLSPADAVALVASIAGEERIAAEPEAAAELAELCGNLPLAMRIAGNRLASRPQWSVSYLVSLLRNENTRLVALSAGDLRVRSAFEMSYRRLSGPAREVFGRLAFLPGPDFGVEVAAVATGLPVPQMRVHLDELADANLILASPEDGRYSYHDLLRLFARERFEEETSGAPEVSTVVDAAVDHLLGSATEAARWFHPEAAGAGGRFGSREEAERWLDRETACWAAAQRLAAHAGRHREVLALADALYWYAEVRSRQLPWEEVFERGLEAARELAARAAEAKMLNLLGWVRYHCLAEDAAALATHQRALAVAGEAGEVEERAKALRHLAVVLLRMGRTDEALAHVRRAVAGARRLGFWTGQGTVLNTLGEILRAAGRPREALSVHRSVLSYLEIYRGGATADTYRFFRSRTLQMIGADLAELADWPRAARRYRAARELFREGRNTAEEAEAAVQEGVAWREAGDHAAAADCLRSALAEFTEPAARWSRARTLVELAKTLELTGQAGAAAEHRRSALHLCRRLGTPAARRLAAELERVADPPTLRPESRR</sequence>
<dbReference type="SUPFAM" id="SSF47413">
    <property type="entry name" value="lambda repressor-like DNA-binding domains"/>
    <property type="match status" value="1"/>
</dbReference>
<dbReference type="SUPFAM" id="SSF48452">
    <property type="entry name" value="TPR-like"/>
    <property type="match status" value="2"/>
</dbReference>
<dbReference type="PROSITE" id="PS50943">
    <property type="entry name" value="HTH_CROC1"/>
    <property type="match status" value="1"/>
</dbReference>